<dbReference type="AlphaFoldDB" id="A0A383AE74"/>
<gene>
    <name evidence="1" type="ORF">METZ01_LOCUS458971</name>
</gene>
<dbReference type="EMBL" id="UINC01191458">
    <property type="protein sequence ID" value="SVE06117.1"/>
    <property type="molecule type" value="Genomic_DNA"/>
</dbReference>
<sequence>MVKVDNLIGSRVLLIIYKINKN</sequence>
<evidence type="ECO:0000313" key="1">
    <source>
        <dbReference type="EMBL" id="SVE06117.1"/>
    </source>
</evidence>
<protein>
    <submittedName>
        <fullName evidence="1">Uncharacterized protein</fullName>
    </submittedName>
</protein>
<proteinExistence type="predicted"/>
<name>A0A383AE74_9ZZZZ</name>
<organism evidence="1">
    <name type="scientific">marine metagenome</name>
    <dbReference type="NCBI Taxonomy" id="408172"/>
    <lineage>
        <taxon>unclassified sequences</taxon>
        <taxon>metagenomes</taxon>
        <taxon>ecological metagenomes</taxon>
    </lineage>
</organism>
<reference evidence="1" key="1">
    <citation type="submission" date="2018-05" db="EMBL/GenBank/DDBJ databases">
        <authorList>
            <person name="Lanie J.A."/>
            <person name="Ng W.-L."/>
            <person name="Kazmierczak K.M."/>
            <person name="Andrzejewski T.M."/>
            <person name="Davidsen T.M."/>
            <person name="Wayne K.J."/>
            <person name="Tettelin H."/>
            <person name="Glass J.I."/>
            <person name="Rusch D."/>
            <person name="Podicherti R."/>
            <person name="Tsui H.-C.T."/>
            <person name="Winkler M.E."/>
        </authorList>
    </citation>
    <scope>NUCLEOTIDE SEQUENCE</scope>
</reference>
<accession>A0A383AE74</accession>